<dbReference type="InterPro" id="IPR002156">
    <property type="entry name" value="RNaseH_domain"/>
</dbReference>
<dbReference type="AlphaFoldDB" id="A0A068F472"/>
<evidence type="ECO:0000313" key="2">
    <source>
        <dbReference type="EMBL" id="AID60103.1"/>
    </source>
</evidence>
<dbReference type="EMBL" id="KC206509">
    <property type="protein sequence ID" value="AID60103.1"/>
    <property type="molecule type" value="Genomic_DNA"/>
</dbReference>
<protein>
    <recommendedName>
        <fullName evidence="1">RNase H type-1 domain-containing protein</fullName>
    </recommendedName>
</protein>
<evidence type="ECO:0000259" key="1">
    <source>
        <dbReference type="PROSITE" id="PS50879"/>
    </source>
</evidence>
<proteinExistence type="predicted"/>
<dbReference type="GO" id="GO:0003676">
    <property type="term" value="F:nucleic acid binding"/>
    <property type="evidence" value="ECO:0007669"/>
    <property type="project" value="InterPro"/>
</dbReference>
<dbReference type="PANTHER" id="PTHR33116">
    <property type="entry name" value="REVERSE TRANSCRIPTASE ZINC-BINDING DOMAIN-CONTAINING PROTEIN-RELATED-RELATED"/>
    <property type="match status" value="1"/>
</dbReference>
<dbReference type="PANTHER" id="PTHR33116:SF78">
    <property type="entry name" value="OS12G0587133 PROTEIN"/>
    <property type="match status" value="1"/>
</dbReference>
<sequence length="620" mass="70723">MPVLQKRINKETFGAVIEKVSSKLAGWKRRFLSLAGRITLTKSVLSSVPVHTMSTIALPSSTLNQLDKIARAFIWGSIDGTRKQHLVSWEKICKPKREGGLGIRLAKEMNVALLAKLGWRMLNTEDGLWVNILCKKFRVGELDDASWLVPQGRWSPTWRSLVMGIREVVAPGVSWILGDGRRVRFWRDRWLLKEPLEALSLIDIPEELVEAKTRDLWQQGIGWILQQIEPYTSLQNRLQLASLVIDEVTGARDRMSWGEAKDGLFSVKAAYAFLTKDAVPRPNMEDLYSRVWRVTAPERVRVFLWLVTHQVIMTNMERKRRHISENGTCPLCKSGDETILHVLRDCPAAAGLWRKLVLPTRQQRFFNLTLFEWLYENLANDKSVNGDQWPSLFALTVWWCWKWRCGYVFGEIGKCRDRVRFVKDKAQEVIKANKKVREPSAIGVHVERQIAWFVPENGWVKLNTDGASRGNPGLATAGGALRDEEGKWIGGFSLNIGICSAPLAELWGVYYGLCIAWDKGIRKLEVEVDSKSVVGFLKTGIHDSHPLSFLVRLCYGFVSRDWIVNFSHVYRETNRLADGLANYAFSLQFGLHFFDSVPEHVAPIMLEDLNEVARTRQICP</sequence>
<dbReference type="PROSITE" id="PS50879">
    <property type="entry name" value="RNASE_H_1"/>
    <property type="match status" value="1"/>
</dbReference>
<dbReference type="InterPro" id="IPR012337">
    <property type="entry name" value="RNaseH-like_sf"/>
</dbReference>
<dbReference type="Pfam" id="PF13966">
    <property type="entry name" value="zf-RVT"/>
    <property type="match status" value="1"/>
</dbReference>
<feature type="domain" description="RNase H type-1" evidence="1">
    <location>
        <begin position="456"/>
        <end position="586"/>
    </location>
</feature>
<reference evidence="2" key="2">
    <citation type="submission" date="2012-11" db="EMBL/GenBank/DDBJ databases">
        <authorList>
            <person name="Lu Y.-H."/>
            <person name="Arnaud D."/>
            <person name="Belcram H."/>
            <person name="Falentin C."/>
            <person name="Rouault P."/>
            <person name="Piel N."/>
            <person name="Lucas M.-O."/>
            <person name="Just J."/>
            <person name="Renard M."/>
            <person name="Delourme R."/>
            <person name="Chalhoub B."/>
        </authorList>
    </citation>
    <scope>NUCLEOTIDE SEQUENCE</scope>
    <source>
        <tissue evidence="2">Young leaves</tissue>
    </source>
</reference>
<dbReference type="InterPro" id="IPR036397">
    <property type="entry name" value="RNaseH_sf"/>
</dbReference>
<dbReference type="CDD" id="cd06222">
    <property type="entry name" value="RNase_H_like"/>
    <property type="match status" value="1"/>
</dbReference>
<name>A0A068F472_BRANA</name>
<dbReference type="InterPro" id="IPR044730">
    <property type="entry name" value="RNase_H-like_dom_plant"/>
</dbReference>
<dbReference type="GO" id="GO:0004523">
    <property type="term" value="F:RNA-DNA hybrid ribonuclease activity"/>
    <property type="evidence" value="ECO:0007669"/>
    <property type="project" value="InterPro"/>
</dbReference>
<organism evidence="2">
    <name type="scientific">Brassica napus</name>
    <name type="common">Rape</name>
    <dbReference type="NCBI Taxonomy" id="3708"/>
    <lineage>
        <taxon>Eukaryota</taxon>
        <taxon>Viridiplantae</taxon>
        <taxon>Streptophyta</taxon>
        <taxon>Embryophyta</taxon>
        <taxon>Tracheophyta</taxon>
        <taxon>Spermatophyta</taxon>
        <taxon>Magnoliopsida</taxon>
        <taxon>eudicotyledons</taxon>
        <taxon>Gunneridae</taxon>
        <taxon>Pentapetalae</taxon>
        <taxon>rosids</taxon>
        <taxon>malvids</taxon>
        <taxon>Brassicales</taxon>
        <taxon>Brassicaceae</taxon>
        <taxon>Brassiceae</taxon>
        <taxon>Brassica</taxon>
    </lineage>
</organism>
<reference evidence="2" key="1">
    <citation type="journal article" date="2012" name="Plant Cell">
        <title>A dominant point mutation in a RINGv E3 ubiquitin ligase homoeologous gene leads to cleistogamy in Brassica napus.</title>
        <authorList>
            <person name="Lu Y.H."/>
            <person name="Arnaud D."/>
            <person name="Belcram H."/>
            <person name="Falentin C."/>
            <person name="Rouault P."/>
            <person name="Piel N."/>
            <person name="Lucas M.O."/>
            <person name="Just J."/>
            <person name="Renard M."/>
            <person name="Delourme R."/>
            <person name="Chalhoub B."/>
        </authorList>
    </citation>
    <scope>NUCLEOTIDE SEQUENCE</scope>
    <source>
        <tissue evidence="2">Young leaves</tissue>
    </source>
</reference>
<dbReference type="Gene3D" id="3.30.420.10">
    <property type="entry name" value="Ribonuclease H-like superfamily/Ribonuclease H"/>
    <property type="match status" value="1"/>
</dbReference>
<dbReference type="SUPFAM" id="SSF53098">
    <property type="entry name" value="Ribonuclease H-like"/>
    <property type="match status" value="1"/>
</dbReference>
<dbReference type="InterPro" id="IPR026960">
    <property type="entry name" value="RVT-Znf"/>
</dbReference>
<dbReference type="Pfam" id="PF13456">
    <property type="entry name" value="RVT_3"/>
    <property type="match status" value="1"/>
</dbReference>
<accession>A0A068F472</accession>